<protein>
    <submittedName>
        <fullName evidence="2">Uncharacterized protein</fullName>
    </submittedName>
</protein>
<dbReference type="AlphaFoldDB" id="A0A3N4L8V0"/>
<dbReference type="InParanoid" id="A0A3N4L8V0"/>
<feature type="region of interest" description="Disordered" evidence="1">
    <location>
        <begin position="64"/>
        <end position="86"/>
    </location>
</feature>
<keyword evidence="3" id="KW-1185">Reference proteome</keyword>
<organism evidence="2 3">
    <name type="scientific">Terfezia boudieri ATCC MYA-4762</name>
    <dbReference type="NCBI Taxonomy" id="1051890"/>
    <lineage>
        <taxon>Eukaryota</taxon>
        <taxon>Fungi</taxon>
        <taxon>Dikarya</taxon>
        <taxon>Ascomycota</taxon>
        <taxon>Pezizomycotina</taxon>
        <taxon>Pezizomycetes</taxon>
        <taxon>Pezizales</taxon>
        <taxon>Pezizaceae</taxon>
        <taxon>Terfezia</taxon>
    </lineage>
</organism>
<feature type="compositionally biased region" description="Basic residues" evidence="1">
    <location>
        <begin position="71"/>
        <end position="80"/>
    </location>
</feature>
<evidence type="ECO:0000313" key="3">
    <source>
        <dbReference type="Proteomes" id="UP000267821"/>
    </source>
</evidence>
<accession>A0A3N4L8V0</accession>
<sequence>MQTLITELDAHTSLTRHSTQYTGTTTRSSIPSTCIPSIRSTHLGNPPLLDAHTSPAIVSCQDQPYSERTGKAQHTRHTQHTRPFTSQPAAYTTLAAPSLQTALTQALPVRHQFTALHRYLFHAPQSYSANPRAPSSGFITYTLPALAATRSRVPIRLGSPSSY</sequence>
<evidence type="ECO:0000313" key="2">
    <source>
        <dbReference type="EMBL" id="RPB19293.1"/>
    </source>
</evidence>
<name>A0A3N4L8V0_9PEZI</name>
<evidence type="ECO:0000256" key="1">
    <source>
        <dbReference type="SAM" id="MobiDB-lite"/>
    </source>
</evidence>
<proteinExistence type="predicted"/>
<reference evidence="2 3" key="1">
    <citation type="journal article" date="2018" name="Nat. Ecol. Evol.">
        <title>Pezizomycetes genomes reveal the molecular basis of ectomycorrhizal truffle lifestyle.</title>
        <authorList>
            <person name="Murat C."/>
            <person name="Payen T."/>
            <person name="Noel B."/>
            <person name="Kuo A."/>
            <person name="Morin E."/>
            <person name="Chen J."/>
            <person name="Kohler A."/>
            <person name="Krizsan K."/>
            <person name="Balestrini R."/>
            <person name="Da Silva C."/>
            <person name="Montanini B."/>
            <person name="Hainaut M."/>
            <person name="Levati E."/>
            <person name="Barry K.W."/>
            <person name="Belfiori B."/>
            <person name="Cichocki N."/>
            <person name="Clum A."/>
            <person name="Dockter R.B."/>
            <person name="Fauchery L."/>
            <person name="Guy J."/>
            <person name="Iotti M."/>
            <person name="Le Tacon F."/>
            <person name="Lindquist E.A."/>
            <person name="Lipzen A."/>
            <person name="Malagnac F."/>
            <person name="Mello A."/>
            <person name="Molinier V."/>
            <person name="Miyauchi S."/>
            <person name="Poulain J."/>
            <person name="Riccioni C."/>
            <person name="Rubini A."/>
            <person name="Sitrit Y."/>
            <person name="Splivallo R."/>
            <person name="Traeger S."/>
            <person name="Wang M."/>
            <person name="Zifcakova L."/>
            <person name="Wipf D."/>
            <person name="Zambonelli A."/>
            <person name="Paolocci F."/>
            <person name="Nowrousian M."/>
            <person name="Ottonello S."/>
            <person name="Baldrian P."/>
            <person name="Spatafora J.W."/>
            <person name="Henrissat B."/>
            <person name="Nagy L.G."/>
            <person name="Aury J.M."/>
            <person name="Wincker P."/>
            <person name="Grigoriev I.V."/>
            <person name="Bonfante P."/>
            <person name="Martin F.M."/>
        </authorList>
    </citation>
    <scope>NUCLEOTIDE SEQUENCE [LARGE SCALE GENOMIC DNA]</scope>
    <source>
        <strain evidence="2 3">ATCC MYA-4762</strain>
    </source>
</reference>
<gene>
    <name evidence="2" type="ORF">L211DRAFT_853331</name>
</gene>
<dbReference type="EMBL" id="ML121592">
    <property type="protein sequence ID" value="RPB19293.1"/>
    <property type="molecule type" value="Genomic_DNA"/>
</dbReference>
<dbReference type="Proteomes" id="UP000267821">
    <property type="component" value="Unassembled WGS sequence"/>
</dbReference>